<keyword evidence="1" id="KW-0732">Signal</keyword>
<dbReference type="SUPFAM" id="SSF50494">
    <property type="entry name" value="Trypsin-like serine proteases"/>
    <property type="match status" value="1"/>
</dbReference>
<sequence length="264" mass="29808">MWTIFYFLLCFWILHSTHAKKSPWDNCNSACGFKWLPRQNSRALGWPVTNIQFPWVAFVKLYAENCITEDDSEATYSCTGTIIDHSWLTIAQHCFHIPPKCTYGNTTFYSKKRPSFFLCGKGTLKGIGMGDSGGPLNLDYAPNWAHVVGTSSASTVSAHPPGNVFHGDYTRMTRLCEIISAITSNEVNCITKVPTPADRKRCKEPVPPNPAVPQNAAFQLADNEYFDNEFNDDEEDERTLACKRNPYRWDCPQFKKNIIPGGTF</sequence>
<accession>A0AAD4MQ82</accession>
<evidence type="ECO:0000313" key="3">
    <source>
        <dbReference type="Proteomes" id="UP001201812"/>
    </source>
</evidence>
<evidence type="ECO:0000256" key="1">
    <source>
        <dbReference type="SAM" id="SignalP"/>
    </source>
</evidence>
<dbReference type="Proteomes" id="UP001201812">
    <property type="component" value="Unassembled WGS sequence"/>
</dbReference>
<feature type="chain" id="PRO_5042214247" description="Peptidase S1 domain-containing protein" evidence="1">
    <location>
        <begin position="20"/>
        <end position="264"/>
    </location>
</feature>
<protein>
    <recommendedName>
        <fullName evidence="4">Peptidase S1 domain-containing protein</fullName>
    </recommendedName>
</protein>
<proteinExistence type="predicted"/>
<dbReference type="InterPro" id="IPR009003">
    <property type="entry name" value="Peptidase_S1_PA"/>
</dbReference>
<reference evidence="2" key="1">
    <citation type="submission" date="2022-01" db="EMBL/GenBank/DDBJ databases">
        <title>Genome Sequence Resource for Two Populations of Ditylenchus destructor, the Migratory Endoparasitic Phytonematode.</title>
        <authorList>
            <person name="Zhang H."/>
            <person name="Lin R."/>
            <person name="Xie B."/>
        </authorList>
    </citation>
    <scope>NUCLEOTIDE SEQUENCE</scope>
    <source>
        <strain evidence="2">BazhouSP</strain>
    </source>
</reference>
<name>A0AAD4MQ82_9BILA</name>
<dbReference type="EMBL" id="JAKKPZ010000099">
    <property type="protein sequence ID" value="KAI1702411.1"/>
    <property type="molecule type" value="Genomic_DNA"/>
</dbReference>
<gene>
    <name evidence="2" type="ORF">DdX_15504</name>
</gene>
<dbReference type="AlphaFoldDB" id="A0AAD4MQ82"/>
<dbReference type="Gene3D" id="2.40.10.10">
    <property type="entry name" value="Trypsin-like serine proteases"/>
    <property type="match status" value="1"/>
</dbReference>
<comment type="caution">
    <text evidence="2">The sequence shown here is derived from an EMBL/GenBank/DDBJ whole genome shotgun (WGS) entry which is preliminary data.</text>
</comment>
<feature type="signal peptide" evidence="1">
    <location>
        <begin position="1"/>
        <end position="19"/>
    </location>
</feature>
<evidence type="ECO:0008006" key="4">
    <source>
        <dbReference type="Google" id="ProtNLM"/>
    </source>
</evidence>
<keyword evidence="3" id="KW-1185">Reference proteome</keyword>
<dbReference type="InterPro" id="IPR043504">
    <property type="entry name" value="Peptidase_S1_PA_chymotrypsin"/>
</dbReference>
<organism evidence="2 3">
    <name type="scientific">Ditylenchus destructor</name>
    <dbReference type="NCBI Taxonomy" id="166010"/>
    <lineage>
        <taxon>Eukaryota</taxon>
        <taxon>Metazoa</taxon>
        <taxon>Ecdysozoa</taxon>
        <taxon>Nematoda</taxon>
        <taxon>Chromadorea</taxon>
        <taxon>Rhabditida</taxon>
        <taxon>Tylenchina</taxon>
        <taxon>Tylenchomorpha</taxon>
        <taxon>Sphaerularioidea</taxon>
        <taxon>Anguinidae</taxon>
        <taxon>Anguininae</taxon>
        <taxon>Ditylenchus</taxon>
    </lineage>
</organism>
<evidence type="ECO:0000313" key="2">
    <source>
        <dbReference type="EMBL" id="KAI1702411.1"/>
    </source>
</evidence>